<evidence type="ECO:0000256" key="1">
    <source>
        <dbReference type="ARBA" id="ARBA00022679"/>
    </source>
</evidence>
<name>A0ABQ5ULF3_9HYPH</name>
<evidence type="ECO:0000256" key="3">
    <source>
        <dbReference type="ARBA" id="ARBA00038502"/>
    </source>
</evidence>
<dbReference type="PANTHER" id="PTHR43792">
    <property type="entry name" value="GNAT FAMILY, PUTATIVE (AFU_ORTHOLOGUE AFUA_3G00765)-RELATED-RELATED"/>
    <property type="match status" value="1"/>
</dbReference>
<keyword evidence="6" id="KW-1185">Reference proteome</keyword>
<proteinExistence type="inferred from homology"/>
<accession>A0ABQ5ULF3</accession>
<keyword evidence="2" id="KW-0012">Acyltransferase</keyword>
<dbReference type="Pfam" id="PF13302">
    <property type="entry name" value="Acetyltransf_3"/>
    <property type="match status" value="1"/>
</dbReference>
<evidence type="ECO:0000259" key="4">
    <source>
        <dbReference type="PROSITE" id="PS51186"/>
    </source>
</evidence>
<organism evidence="5 6">
    <name type="scientific">Maritalea porphyrae</name>
    <dbReference type="NCBI Taxonomy" id="880732"/>
    <lineage>
        <taxon>Bacteria</taxon>
        <taxon>Pseudomonadati</taxon>
        <taxon>Pseudomonadota</taxon>
        <taxon>Alphaproteobacteria</taxon>
        <taxon>Hyphomicrobiales</taxon>
        <taxon>Devosiaceae</taxon>
        <taxon>Maritalea</taxon>
    </lineage>
</organism>
<dbReference type="Proteomes" id="UP001161405">
    <property type="component" value="Unassembled WGS sequence"/>
</dbReference>
<dbReference type="PANTHER" id="PTHR43792:SF8">
    <property type="entry name" value="[RIBOSOMAL PROTEIN US5]-ALANINE N-ACETYLTRANSFERASE"/>
    <property type="match status" value="1"/>
</dbReference>
<gene>
    <name evidence="5" type="ORF">GCM10007879_03590</name>
</gene>
<dbReference type="PROSITE" id="PS51186">
    <property type="entry name" value="GNAT"/>
    <property type="match status" value="1"/>
</dbReference>
<dbReference type="Gene3D" id="3.40.630.30">
    <property type="match status" value="1"/>
</dbReference>
<dbReference type="CDD" id="cd04301">
    <property type="entry name" value="NAT_SF"/>
    <property type="match status" value="1"/>
</dbReference>
<evidence type="ECO:0000313" key="5">
    <source>
        <dbReference type="EMBL" id="GLQ16110.1"/>
    </source>
</evidence>
<evidence type="ECO:0000313" key="6">
    <source>
        <dbReference type="Proteomes" id="UP001161405"/>
    </source>
</evidence>
<dbReference type="InterPro" id="IPR016181">
    <property type="entry name" value="Acyl_CoA_acyltransferase"/>
</dbReference>
<dbReference type="EMBL" id="BSNI01000001">
    <property type="protein sequence ID" value="GLQ16110.1"/>
    <property type="molecule type" value="Genomic_DNA"/>
</dbReference>
<dbReference type="InterPro" id="IPR000182">
    <property type="entry name" value="GNAT_dom"/>
</dbReference>
<evidence type="ECO:0000256" key="2">
    <source>
        <dbReference type="ARBA" id="ARBA00023315"/>
    </source>
</evidence>
<sequence length="170" mass="19016">MNQIEFALEKVASHHCAALLLFERENADYFSQFVPPRALEMLTDQGMARAIEALKTDMLEREGLYFVAVIGDEIVGRINFTIGGDQAEIGYRLAERWTGKGLAGQLLETAIAALCKEYHIKRLIARVITSNLASTKVVERAGFERFNTEEGGGERRGFGGDLVSFERWLD</sequence>
<protein>
    <recommendedName>
        <fullName evidence="4">N-acetyltransferase domain-containing protein</fullName>
    </recommendedName>
</protein>
<comment type="similarity">
    <text evidence="3">Belongs to the acetyltransferase family. RimJ subfamily.</text>
</comment>
<dbReference type="SUPFAM" id="SSF55729">
    <property type="entry name" value="Acyl-CoA N-acyltransferases (Nat)"/>
    <property type="match status" value="1"/>
</dbReference>
<feature type="domain" description="N-acetyltransferase" evidence="4">
    <location>
        <begin position="25"/>
        <end position="170"/>
    </location>
</feature>
<reference evidence="5" key="1">
    <citation type="journal article" date="2014" name="Int. J. Syst. Evol. Microbiol.">
        <title>Complete genome of a new Firmicutes species belonging to the dominant human colonic microbiota ('Ruminococcus bicirculans') reveals two chromosomes and a selective capacity to utilize plant glucans.</title>
        <authorList>
            <consortium name="NISC Comparative Sequencing Program"/>
            <person name="Wegmann U."/>
            <person name="Louis P."/>
            <person name="Goesmann A."/>
            <person name="Henrissat B."/>
            <person name="Duncan S.H."/>
            <person name="Flint H.J."/>
        </authorList>
    </citation>
    <scope>NUCLEOTIDE SEQUENCE</scope>
    <source>
        <strain evidence="5">NBRC 107169</strain>
    </source>
</reference>
<comment type="caution">
    <text evidence="5">The sequence shown here is derived from an EMBL/GenBank/DDBJ whole genome shotgun (WGS) entry which is preliminary data.</text>
</comment>
<dbReference type="InterPro" id="IPR051531">
    <property type="entry name" value="N-acetyltransferase"/>
</dbReference>
<keyword evidence="1" id="KW-0808">Transferase</keyword>
<dbReference type="RefSeq" id="WP_284361471.1">
    <property type="nucleotide sequence ID" value="NZ_BSNI01000001.1"/>
</dbReference>
<reference evidence="5" key="2">
    <citation type="submission" date="2023-01" db="EMBL/GenBank/DDBJ databases">
        <title>Draft genome sequence of Maritalea porphyrae strain NBRC 107169.</title>
        <authorList>
            <person name="Sun Q."/>
            <person name="Mori K."/>
        </authorList>
    </citation>
    <scope>NUCLEOTIDE SEQUENCE</scope>
    <source>
        <strain evidence="5">NBRC 107169</strain>
    </source>
</reference>